<dbReference type="RefSeq" id="WP_233481543.1">
    <property type="nucleotide sequence ID" value="NZ_CP013970.1"/>
</dbReference>
<dbReference type="PROSITE" id="PS51750">
    <property type="entry name" value="BRO_N"/>
    <property type="match status" value="1"/>
</dbReference>
<sequence>MTTQLAFHDVKFNLVHHSNQIWFTSAELATALKYSNVRAVSGIYNRHQDEFTDSMSLVLKLNTNGINNSLRKKSVRVFSLRGAHLVGMMSDTPVAKEFRRWVLDILDSEAGKPTMHSPATQAEAVAYNIHTLSLTEEELCSLCWLWKVADNMRKGAEMLYPGLKQLSSQYSGECHDMAFESRHTLRNVKEILQRETKNIDPSAYRWRYIIPQIRQIN</sequence>
<dbReference type="Pfam" id="PF02498">
    <property type="entry name" value="Bro-N"/>
    <property type="match status" value="1"/>
</dbReference>
<dbReference type="SMART" id="SM01040">
    <property type="entry name" value="Bro-N"/>
    <property type="match status" value="1"/>
</dbReference>
<dbReference type="EMBL" id="CP013970">
    <property type="protein sequence ID" value="AXF76079.1"/>
    <property type="molecule type" value="Genomic_DNA"/>
</dbReference>
<organism evidence="3 4">
    <name type="scientific">Erwinia tracheiphila</name>
    <dbReference type="NCBI Taxonomy" id="65700"/>
    <lineage>
        <taxon>Bacteria</taxon>
        <taxon>Pseudomonadati</taxon>
        <taxon>Pseudomonadota</taxon>
        <taxon>Gammaproteobacteria</taxon>
        <taxon>Enterobacterales</taxon>
        <taxon>Erwiniaceae</taxon>
        <taxon>Erwinia</taxon>
    </lineage>
</organism>
<reference evidence="3 4" key="1">
    <citation type="submission" date="2016-01" db="EMBL/GenBank/DDBJ databases">
        <authorList>
            <person name="Oliw E.H."/>
        </authorList>
    </citation>
    <scope>NUCLEOTIDE SEQUENCE [LARGE SCALE GENOMIC DNA]</scope>
    <source>
        <strain evidence="3 4">MDcuke</strain>
    </source>
</reference>
<protein>
    <recommendedName>
        <fullName evidence="1">Bro-N domain-containing protein</fullName>
    </recommendedName>
</protein>
<evidence type="ECO:0000259" key="1">
    <source>
        <dbReference type="PROSITE" id="PS51750"/>
    </source>
</evidence>
<dbReference type="Pfam" id="PF10548">
    <property type="entry name" value="P22_AR_C"/>
    <property type="match status" value="1"/>
</dbReference>
<feature type="domain" description="Bro-N" evidence="1">
    <location>
        <begin position="1"/>
        <end position="119"/>
    </location>
</feature>
<dbReference type="InterPro" id="IPR003497">
    <property type="entry name" value="BRO_N_domain"/>
</dbReference>
<evidence type="ECO:0000313" key="2">
    <source>
        <dbReference type="EMBL" id="AXF76079.1"/>
    </source>
</evidence>
<name>A0A345CT70_9GAMM</name>
<dbReference type="AlphaFoldDB" id="A0A345CT70"/>
<dbReference type="EMBL" id="CP013970">
    <property type="protein sequence ID" value="AXF76637.1"/>
    <property type="molecule type" value="Genomic_DNA"/>
</dbReference>
<gene>
    <name evidence="2" type="ORF">AV903_08485</name>
    <name evidence="3" type="ORF">AV903_12250</name>
</gene>
<evidence type="ECO:0000313" key="3">
    <source>
        <dbReference type="EMBL" id="AXF76637.1"/>
    </source>
</evidence>
<proteinExistence type="predicted"/>
<dbReference type="InterPro" id="IPR018876">
    <property type="entry name" value="Phage_P22_antirepressor_C"/>
</dbReference>
<evidence type="ECO:0000313" key="4">
    <source>
        <dbReference type="Proteomes" id="UP000264980"/>
    </source>
</evidence>
<dbReference type="Proteomes" id="UP000264980">
    <property type="component" value="Chromosome"/>
</dbReference>
<accession>A0A345CT70</accession>